<evidence type="ECO:0000259" key="1">
    <source>
        <dbReference type="Pfam" id="PF13470"/>
    </source>
</evidence>
<sequence length="183" mass="20100">MQTRPRVLIDTCVLYPTVMREMVLGVARGGAFEPIWSARILEEWARAAIKLGPAGEAQARAEIALLRSNWPGAERDAAPGLQVRLWLPDADDIHVLAVAVASSADIILTLNNKDFPRQILAEEGLSRADPDSYLHGIWQATPELVAPVAEAVLQEARRLSGEDWQMRALLKKARLPRLAKALG</sequence>
<reference evidence="2" key="1">
    <citation type="journal article" date="2015" name="Nature">
        <title>Complex archaea that bridge the gap between prokaryotes and eukaryotes.</title>
        <authorList>
            <person name="Spang A."/>
            <person name="Saw J.H."/>
            <person name="Jorgensen S.L."/>
            <person name="Zaremba-Niedzwiedzka K."/>
            <person name="Martijn J."/>
            <person name="Lind A.E."/>
            <person name="van Eijk R."/>
            <person name="Schleper C."/>
            <person name="Guy L."/>
            <person name="Ettema T.J."/>
        </authorList>
    </citation>
    <scope>NUCLEOTIDE SEQUENCE</scope>
</reference>
<name>A0A0F9DJ57_9ZZZZ</name>
<gene>
    <name evidence="2" type="ORF">LCGC14_2271380</name>
</gene>
<dbReference type="AlphaFoldDB" id="A0A0F9DJ57"/>
<evidence type="ECO:0000313" key="2">
    <source>
        <dbReference type="EMBL" id="KKL53841.1"/>
    </source>
</evidence>
<dbReference type="NCBIfam" id="NF046100">
    <property type="entry name" value="RSP_2648_fam_PIN"/>
    <property type="match status" value="1"/>
</dbReference>
<dbReference type="InterPro" id="IPR029060">
    <property type="entry name" value="PIN-like_dom_sf"/>
</dbReference>
<proteinExistence type="predicted"/>
<dbReference type="EMBL" id="LAZR01031408">
    <property type="protein sequence ID" value="KKL53841.1"/>
    <property type="molecule type" value="Genomic_DNA"/>
</dbReference>
<organism evidence="2">
    <name type="scientific">marine sediment metagenome</name>
    <dbReference type="NCBI Taxonomy" id="412755"/>
    <lineage>
        <taxon>unclassified sequences</taxon>
        <taxon>metagenomes</taxon>
        <taxon>ecological metagenomes</taxon>
    </lineage>
</organism>
<dbReference type="InterPro" id="IPR002716">
    <property type="entry name" value="PIN_dom"/>
</dbReference>
<comment type="caution">
    <text evidence="2">The sequence shown here is derived from an EMBL/GenBank/DDBJ whole genome shotgun (WGS) entry which is preliminary data.</text>
</comment>
<dbReference type="SUPFAM" id="SSF88723">
    <property type="entry name" value="PIN domain-like"/>
    <property type="match status" value="1"/>
</dbReference>
<dbReference type="Pfam" id="PF13470">
    <property type="entry name" value="PIN_3"/>
    <property type="match status" value="1"/>
</dbReference>
<protein>
    <recommendedName>
        <fullName evidence="1">PIN domain-containing protein</fullName>
    </recommendedName>
</protein>
<accession>A0A0F9DJ57</accession>
<feature type="domain" description="PIN" evidence="1">
    <location>
        <begin position="6"/>
        <end position="113"/>
    </location>
</feature>